<evidence type="ECO:0000256" key="5">
    <source>
        <dbReference type="ARBA" id="ARBA00022519"/>
    </source>
</evidence>
<evidence type="ECO:0000256" key="7">
    <source>
        <dbReference type="ARBA" id="ARBA00022927"/>
    </source>
</evidence>
<dbReference type="InterPro" id="IPR037682">
    <property type="entry name" value="TonB_C"/>
</dbReference>
<comment type="similarity">
    <text evidence="2 10">Belongs to the TonB family.</text>
</comment>
<keyword evidence="3 10" id="KW-0813">Transport</keyword>
<dbReference type="AlphaFoldDB" id="A0A9D7HKX3"/>
<dbReference type="InterPro" id="IPR051045">
    <property type="entry name" value="TonB-dependent_transducer"/>
</dbReference>
<keyword evidence="10" id="KW-0735">Signal-anchor</keyword>
<reference evidence="13" key="1">
    <citation type="submission" date="2020-10" db="EMBL/GenBank/DDBJ databases">
        <title>Connecting structure to function with the recovery of over 1000 high-quality activated sludge metagenome-assembled genomes encoding full-length rRNA genes using long-read sequencing.</title>
        <authorList>
            <person name="Singleton C.M."/>
            <person name="Petriglieri F."/>
            <person name="Kristensen J.M."/>
            <person name="Kirkegaard R.H."/>
            <person name="Michaelsen T.Y."/>
            <person name="Andersen M.H."/>
            <person name="Karst S.M."/>
            <person name="Dueholm M.S."/>
            <person name="Nielsen P.H."/>
            <person name="Albertsen M."/>
        </authorList>
    </citation>
    <scope>NUCLEOTIDE SEQUENCE</scope>
    <source>
        <strain evidence="13">Bjer_18-Q3-R1-45_BAT3C.347</strain>
    </source>
</reference>
<protein>
    <recommendedName>
        <fullName evidence="10">Protein TonB</fullName>
    </recommendedName>
</protein>
<dbReference type="GO" id="GO:0030288">
    <property type="term" value="C:outer membrane-bounded periplasmic space"/>
    <property type="evidence" value="ECO:0007669"/>
    <property type="project" value="InterPro"/>
</dbReference>
<keyword evidence="7 10" id="KW-0653">Protein transport</keyword>
<dbReference type="InterPro" id="IPR003538">
    <property type="entry name" value="TonB"/>
</dbReference>
<evidence type="ECO:0000313" key="13">
    <source>
        <dbReference type="EMBL" id="MBK6973507.1"/>
    </source>
</evidence>
<dbReference type="PRINTS" id="PR01374">
    <property type="entry name" value="TONBPROTEIN"/>
</dbReference>
<evidence type="ECO:0000256" key="6">
    <source>
        <dbReference type="ARBA" id="ARBA00022692"/>
    </source>
</evidence>
<dbReference type="Gene3D" id="3.30.1150.10">
    <property type="match status" value="1"/>
</dbReference>
<name>A0A9D7HKX3_9PROT</name>
<keyword evidence="5 10" id="KW-0997">Cell inner membrane</keyword>
<dbReference type="Proteomes" id="UP000807785">
    <property type="component" value="Unassembled WGS sequence"/>
</dbReference>
<sequence length="271" mass="29359">MNRLATVPSIGSSQAARPAFARLRRTAIGRALIASAVIHTLLLVFVPGFRNALPSLPLPERLDVLLVPRAEQPPAPAPEPKIQPRPQPIPQPQVQRKIEPREPPVLRRIEPREPPVARPPEVVEPAQRPPEQRVITAAPEATSPGAARVEAARSVEPAPMPEVFKPVAPVVEVPSDGMIAAYGSGFKAAVDKNRRYPRIAQARGWQGTATVLVKVLPGGRLGEVSVIGSSGFDVLDDTAREMVKTAQLPVMPEALRHHGFEMRLPVAFRLL</sequence>
<feature type="region of interest" description="Disordered" evidence="11">
    <location>
        <begin position="108"/>
        <end position="130"/>
    </location>
</feature>
<dbReference type="NCBIfam" id="TIGR01352">
    <property type="entry name" value="tonB_Cterm"/>
    <property type="match status" value="1"/>
</dbReference>
<evidence type="ECO:0000256" key="9">
    <source>
        <dbReference type="ARBA" id="ARBA00023136"/>
    </source>
</evidence>
<keyword evidence="6 10" id="KW-0812">Transmembrane</keyword>
<dbReference type="SUPFAM" id="SSF74653">
    <property type="entry name" value="TolA/TonB C-terminal domain"/>
    <property type="match status" value="1"/>
</dbReference>
<comment type="caution">
    <text evidence="13">The sequence shown here is derived from an EMBL/GenBank/DDBJ whole genome shotgun (WGS) entry which is preliminary data.</text>
</comment>
<proteinExistence type="inferred from homology"/>
<dbReference type="InterPro" id="IPR006260">
    <property type="entry name" value="TonB/TolA_C"/>
</dbReference>
<evidence type="ECO:0000256" key="3">
    <source>
        <dbReference type="ARBA" id="ARBA00022448"/>
    </source>
</evidence>
<keyword evidence="8 10" id="KW-1133">Transmembrane helix</keyword>
<dbReference type="PANTHER" id="PTHR33446">
    <property type="entry name" value="PROTEIN TONB-RELATED"/>
    <property type="match status" value="1"/>
</dbReference>
<dbReference type="Pfam" id="PF03544">
    <property type="entry name" value="TonB_C"/>
    <property type="match status" value="1"/>
</dbReference>
<dbReference type="GO" id="GO:0015891">
    <property type="term" value="P:siderophore transport"/>
    <property type="evidence" value="ECO:0007669"/>
    <property type="project" value="InterPro"/>
</dbReference>
<evidence type="ECO:0000256" key="8">
    <source>
        <dbReference type="ARBA" id="ARBA00022989"/>
    </source>
</evidence>
<evidence type="ECO:0000256" key="1">
    <source>
        <dbReference type="ARBA" id="ARBA00004383"/>
    </source>
</evidence>
<dbReference type="GO" id="GO:0055085">
    <property type="term" value="P:transmembrane transport"/>
    <property type="evidence" value="ECO:0007669"/>
    <property type="project" value="InterPro"/>
</dbReference>
<accession>A0A9D7HKX3</accession>
<comment type="function">
    <text evidence="10">Interacts with outer membrane receptor proteins that carry out high-affinity binding and energy dependent uptake into the periplasmic space of specific substrates. It could act to transduce energy from the cytoplasmic membrane to specific energy-requiring processes in the outer membrane, resulting in the release into the periplasm of ligands bound by these outer membrane proteins.</text>
</comment>
<dbReference type="PROSITE" id="PS52015">
    <property type="entry name" value="TONB_CTD"/>
    <property type="match status" value="1"/>
</dbReference>
<dbReference type="PANTHER" id="PTHR33446:SF2">
    <property type="entry name" value="PROTEIN TONB"/>
    <property type="match status" value="1"/>
</dbReference>
<dbReference type="GO" id="GO:0015031">
    <property type="term" value="P:protein transport"/>
    <property type="evidence" value="ECO:0007669"/>
    <property type="project" value="UniProtKB-UniRule"/>
</dbReference>
<evidence type="ECO:0000259" key="12">
    <source>
        <dbReference type="PROSITE" id="PS52015"/>
    </source>
</evidence>
<dbReference type="GO" id="GO:0031992">
    <property type="term" value="F:energy transducer activity"/>
    <property type="evidence" value="ECO:0007669"/>
    <property type="project" value="InterPro"/>
</dbReference>
<organism evidence="13 14">
    <name type="scientific">Candidatus Methylophosphatis roskildensis</name>
    <dbReference type="NCBI Taxonomy" id="2899263"/>
    <lineage>
        <taxon>Bacteria</taxon>
        <taxon>Pseudomonadati</taxon>
        <taxon>Pseudomonadota</taxon>
        <taxon>Betaproteobacteria</taxon>
        <taxon>Nitrosomonadales</taxon>
        <taxon>Sterolibacteriaceae</taxon>
        <taxon>Candidatus Methylophosphatis</taxon>
    </lineage>
</organism>
<gene>
    <name evidence="13" type="ORF">IPH26_11390</name>
</gene>
<evidence type="ECO:0000313" key="14">
    <source>
        <dbReference type="Proteomes" id="UP000807785"/>
    </source>
</evidence>
<evidence type="ECO:0000256" key="11">
    <source>
        <dbReference type="SAM" id="MobiDB-lite"/>
    </source>
</evidence>
<dbReference type="EMBL" id="JADJEV010000003">
    <property type="protein sequence ID" value="MBK6973507.1"/>
    <property type="molecule type" value="Genomic_DNA"/>
</dbReference>
<evidence type="ECO:0000256" key="10">
    <source>
        <dbReference type="RuleBase" id="RU362123"/>
    </source>
</evidence>
<keyword evidence="4 10" id="KW-1003">Cell membrane</keyword>
<evidence type="ECO:0000256" key="4">
    <source>
        <dbReference type="ARBA" id="ARBA00022475"/>
    </source>
</evidence>
<feature type="compositionally biased region" description="Pro residues" evidence="11">
    <location>
        <begin position="71"/>
        <end position="91"/>
    </location>
</feature>
<feature type="transmembrane region" description="Helical" evidence="10">
    <location>
        <begin position="27"/>
        <end position="49"/>
    </location>
</feature>
<keyword evidence="9 10" id="KW-0472">Membrane</keyword>
<feature type="region of interest" description="Disordered" evidence="11">
    <location>
        <begin position="71"/>
        <end position="94"/>
    </location>
</feature>
<feature type="domain" description="TonB C-terminal" evidence="12">
    <location>
        <begin position="181"/>
        <end position="271"/>
    </location>
</feature>
<evidence type="ECO:0000256" key="2">
    <source>
        <dbReference type="ARBA" id="ARBA00006555"/>
    </source>
</evidence>
<dbReference type="GO" id="GO:0098797">
    <property type="term" value="C:plasma membrane protein complex"/>
    <property type="evidence" value="ECO:0007669"/>
    <property type="project" value="TreeGrafter"/>
</dbReference>
<comment type="subcellular location">
    <subcellularLocation>
        <location evidence="1 10">Cell inner membrane</location>
        <topology evidence="1 10">Single-pass membrane protein</topology>
        <orientation evidence="1 10">Periplasmic side</orientation>
    </subcellularLocation>
</comment>